<feature type="compositionally biased region" description="Polar residues" evidence="12">
    <location>
        <begin position="19"/>
        <end position="55"/>
    </location>
</feature>
<keyword evidence="6 11" id="KW-0010">Activator</keyword>
<comment type="subunit">
    <text evidence="3 11">Component of the Mediator complex.</text>
</comment>
<evidence type="ECO:0000256" key="6">
    <source>
        <dbReference type="ARBA" id="ARBA00023159"/>
    </source>
</evidence>
<evidence type="ECO:0000256" key="2">
    <source>
        <dbReference type="ARBA" id="ARBA00007813"/>
    </source>
</evidence>
<evidence type="ECO:0000256" key="4">
    <source>
        <dbReference type="ARBA" id="ARBA00019619"/>
    </source>
</evidence>
<dbReference type="PANTHER" id="PTHR12809:SF2">
    <property type="entry name" value="MEDIATOR OF RNA POLYMERASE II TRANSCRIPTION SUBUNIT 14"/>
    <property type="match status" value="1"/>
</dbReference>
<reference evidence="14" key="1">
    <citation type="submission" date="2020-03" db="EMBL/GenBank/DDBJ databases">
        <title>Whole Genome Sequence of Trichophyton interdigitale from India.</title>
        <authorList>
            <person name="Kumar P."/>
        </authorList>
    </citation>
    <scope>NUCLEOTIDE SEQUENCE</scope>
    <source>
        <strain evidence="14">UCMS-IGIB-CI14</strain>
    </source>
</reference>
<accession>A0A9P4YDP1</accession>
<evidence type="ECO:0000256" key="11">
    <source>
        <dbReference type="RuleBase" id="RU365082"/>
    </source>
</evidence>
<dbReference type="GO" id="GO:0016592">
    <property type="term" value="C:mediator complex"/>
    <property type="evidence" value="ECO:0007669"/>
    <property type="project" value="UniProtKB-UniRule"/>
</dbReference>
<evidence type="ECO:0000256" key="1">
    <source>
        <dbReference type="ARBA" id="ARBA00004123"/>
    </source>
</evidence>
<evidence type="ECO:0000256" key="5">
    <source>
        <dbReference type="ARBA" id="ARBA00023015"/>
    </source>
</evidence>
<evidence type="ECO:0000256" key="12">
    <source>
        <dbReference type="SAM" id="MobiDB-lite"/>
    </source>
</evidence>
<comment type="similarity">
    <text evidence="2 11">Belongs to the Mediator complex subunit 14 family.</text>
</comment>
<feature type="domain" description="Mediator complex subunit MED14 N-terminal" evidence="13">
    <location>
        <begin position="74"/>
        <end position="212"/>
    </location>
</feature>
<evidence type="ECO:0000256" key="9">
    <source>
        <dbReference type="ARBA" id="ARBA00025687"/>
    </source>
</evidence>
<comment type="function">
    <text evidence="9 11">Component of the Mediator complex, a coactivator involved in the regulated transcription of nearly all RNA polymerase II-dependent genes. Mediator functions as a bridge to convey information from gene-specific regulatory proteins to the basal RNA polymerase II transcription machinery. Mediator is recruited to promoters by direct interactions with regulatory proteins and serves as a scaffold for the assembly of a functional preinitiation complex with RNA polymerase II and the general transcription factors.</text>
</comment>
<organism evidence="14 15">
    <name type="scientific">Trichophyton interdigitale</name>
    <dbReference type="NCBI Taxonomy" id="101480"/>
    <lineage>
        <taxon>Eukaryota</taxon>
        <taxon>Fungi</taxon>
        <taxon>Dikarya</taxon>
        <taxon>Ascomycota</taxon>
        <taxon>Pezizomycotina</taxon>
        <taxon>Eurotiomycetes</taxon>
        <taxon>Eurotiomycetidae</taxon>
        <taxon>Onygenales</taxon>
        <taxon>Arthrodermataceae</taxon>
        <taxon>Trichophyton</taxon>
    </lineage>
</organism>
<dbReference type="Proteomes" id="UP000749309">
    <property type="component" value="Unassembled WGS sequence"/>
</dbReference>
<dbReference type="AlphaFoldDB" id="A0A9P4YDP1"/>
<feature type="region of interest" description="Disordered" evidence="12">
    <location>
        <begin position="19"/>
        <end position="61"/>
    </location>
</feature>
<comment type="caution">
    <text evidence="14">The sequence shown here is derived from an EMBL/GenBank/DDBJ whole genome shotgun (WGS) entry which is preliminary data.</text>
</comment>
<dbReference type="InterPro" id="IPR055122">
    <property type="entry name" value="Med14_N"/>
</dbReference>
<dbReference type="EMBL" id="JAAQVJ010000165">
    <property type="protein sequence ID" value="KAF3892514.1"/>
    <property type="molecule type" value="Genomic_DNA"/>
</dbReference>
<sequence>MPGIVMDDPSAHGVWRTVGTVNGDNAASDNGTLQHTDTNSHTNGQSNGIKSQSDDMLTAPELPPPEITHITQGFFPLAKGINRVVVQCWNDLLHLLSELGDAHPSHQGGSSSSNASSAKKSQILEFAQAKRAEFIKLLVLSQWGRQAVDVGRLIDLQFFIRQRYDLYNHAIFLAGNIKRDLFKAQMGNPDLETALEALSTGAVSALPAVGFSFCYALAEPRIDRFILASFFASRQTLPQRYPKNTSKNQ</sequence>
<keyword evidence="5 11" id="KW-0805">Transcription regulation</keyword>
<evidence type="ECO:0000256" key="8">
    <source>
        <dbReference type="ARBA" id="ARBA00023242"/>
    </source>
</evidence>
<protein>
    <recommendedName>
        <fullName evidence="4 11">Mediator of RNA polymerase II transcription subunit 14</fullName>
    </recommendedName>
    <alternativeName>
        <fullName evidence="10 11">Mediator complex subunit 14</fullName>
    </alternativeName>
</protein>
<dbReference type="GO" id="GO:0070847">
    <property type="term" value="C:core mediator complex"/>
    <property type="evidence" value="ECO:0007669"/>
    <property type="project" value="TreeGrafter"/>
</dbReference>
<proteinExistence type="inferred from homology"/>
<evidence type="ECO:0000256" key="7">
    <source>
        <dbReference type="ARBA" id="ARBA00023163"/>
    </source>
</evidence>
<gene>
    <name evidence="14" type="ORF">GY632_4644</name>
</gene>
<evidence type="ECO:0000313" key="14">
    <source>
        <dbReference type="EMBL" id="KAF3892514.1"/>
    </source>
</evidence>
<comment type="subcellular location">
    <subcellularLocation>
        <location evidence="1 11">Nucleus</location>
    </subcellularLocation>
</comment>
<keyword evidence="7 11" id="KW-0804">Transcription</keyword>
<evidence type="ECO:0000256" key="3">
    <source>
        <dbReference type="ARBA" id="ARBA00011837"/>
    </source>
</evidence>
<evidence type="ECO:0000259" key="13">
    <source>
        <dbReference type="Pfam" id="PF08638"/>
    </source>
</evidence>
<dbReference type="PANTHER" id="PTHR12809">
    <property type="entry name" value="MEDIATOR COMPLEX SUBUNIT"/>
    <property type="match status" value="1"/>
</dbReference>
<evidence type="ECO:0000256" key="10">
    <source>
        <dbReference type="ARBA" id="ARBA00032007"/>
    </source>
</evidence>
<keyword evidence="8 11" id="KW-0539">Nucleus</keyword>
<dbReference type="GO" id="GO:0006357">
    <property type="term" value="P:regulation of transcription by RNA polymerase II"/>
    <property type="evidence" value="ECO:0007669"/>
    <property type="project" value="InterPro"/>
</dbReference>
<dbReference type="Pfam" id="PF08638">
    <property type="entry name" value="Med14"/>
    <property type="match status" value="1"/>
</dbReference>
<dbReference type="GO" id="GO:0003712">
    <property type="term" value="F:transcription coregulator activity"/>
    <property type="evidence" value="ECO:0007669"/>
    <property type="project" value="UniProtKB-UniRule"/>
</dbReference>
<dbReference type="InterPro" id="IPR013947">
    <property type="entry name" value="Mediator_Med14"/>
</dbReference>
<evidence type="ECO:0000313" key="15">
    <source>
        <dbReference type="Proteomes" id="UP000749309"/>
    </source>
</evidence>
<name>A0A9P4YDP1_9EURO</name>